<dbReference type="AlphaFoldDB" id="A0A8T8K5B7"/>
<proteinExistence type="predicted"/>
<dbReference type="GeneID" id="64820719"/>
<gene>
    <name evidence="1" type="ORF">HYG87_08100</name>
</gene>
<protein>
    <submittedName>
        <fullName evidence="1">Uncharacterized protein</fullName>
    </submittedName>
</protein>
<organism evidence="1 2">
    <name type="scientific">Methanobacterium alkalithermotolerans</name>
    <dbReference type="NCBI Taxonomy" id="2731220"/>
    <lineage>
        <taxon>Archaea</taxon>
        <taxon>Methanobacteriati</taxon>
        <taxon>Methanobacteriota</taxon>
        <taxon>Methanomada group</taxon>
        <taxon>Methanobacteria</taxon>
        <taxon>Methanobacteriales</taxon>
        <taxon>Methanobacteriaceae</taxon>
        <taxon>Methanobacterium</taxon>
    </lineage>
</organism>
<evidence type="ECO:0000313" key="2">
    <source>
        <dbReference type="Proteomes" id="UP000681041"/>
    </source>
</evidence>
<dbReference type="KEGG" id="meme:HYG87_08100"/>
<name>A0A8T8K5B7_9EURY</name>
<sequence length="68" mass="7988">MTQQEQLQDCKKTLEELVGKNVKNVEFESSEDCWRIYIHTDQGKIVMSFCKGWACPVVEHRSLKTKKK</sequence>
<dbReference type="OrthoDB" id="80269at2157"/>
<dbReference type="EMBL" id="CP058560">
    <property type="protein sequence ID" value="QUH23724.1"/>
    <property type="molecule type" value="Genomic_DNA"/>
</dbReference>
<evidence type="ECO:0000313" key="1">
    <source>
        <dbReference type="EMBL" id="QUH23724.1"/>
    </source>
</evidence>
<accession>A0A8T8K5B7</accession>
<keyword evidence="2" id="KW-1185">Reference proteome</keyword>
<dbReference type="RefSeq" id="WP_211532680.1">
    <property type="nucleotide sequence ID" value="NZ_CP058560.1"/>
</dbReference>
<reference evidence="1" key="1">
    <citation type="submission" date="2020-07" db="EMBL/GenBank/DDBJ databases">
        <title>Methanobacterium. sp. MethCan genome.</title>
        <authorList>
            <person name="Postec A."/>
            <person name="Quemeneur M."/>
        </authorList>
    </citation>
    <scope>NUCLEOTIDE SEQUENCE</scope>
    <source>
        <strain evidence="1">MethCAN</strain>
    </source>
</reference>
<dbReference type="Proteomes" id="UP000681041">
    <property type="component" value="Chromosome"/>
</dbReference>